<dbReference type="AlphaFoldDB" id="A0A9X0QUQ6"/>
<accession>A0A9X0QUQ6</accession>
<organism evidence="2 3">
    <name type="scientific">Siccirubricoccus deserti</name>
    <dbReference type="NCBI Taxonomy" id="2013562"/>
    <lineage>
        <taxon>Bacteria</taxon>
        <taxon>Pseudomonadati</taxon>
        <taxon>Pseudomonadota</taxon>
        <taxon>Alphaproteobacteria</taxon>
        <taxon>Acetobacterales</taxon>
        <taxon>Roseomonadaceae</taxon>
        <taxon>Siccirubricoccus</taxon>
    </lineage>
</organism>
<evidence type="ECO:0000313" key="2">
    <source>
        <dbReference type="EMBL" id="MBC4014180.1"/>
    </source>
</evidence>
<dbReference type="InterPro" id="IPR000905">
    <property type="entry name" value="Gcp-like_dom"/>
</dbReference>
<dbReference type="RefSeq" id="WP_186768952.1">
    <property type="nucleotide sequence ID" value="NZ_JACOMF010000002.1"/>
</dbReference>
<evidence type="ECO:0000259" key="1">
    <source>
        <dbReference type="Pfam" id="PF00814"/>
    </source>
</evidence>
<evidence type="ECO:0000313" key="3">
    <source>
        <dbReference type="Proteomes" id="UP000600101"/>
    </source>
</evidence>
<keyword evidence="3" id="KW-1185">Reference proteome</keyword>
<dbReference type="EMBL" id="JACOMF010000002">
    <property type="protein sequence ID" value="MBC4014180.1"/>
    <property type="molecule type" value="Genomic_DNA"/>
</dbReference>
<protein>
    <submittedName>
        <fullName evidence="2">tRNA (Adenosine(37)-N6)-threonylcarbamoyltransferase complex dimerization subunit type 1 TsaB</fullName>
    </submittedName>
</protein>
<dbReference type="Proteomes" id="UP000600101">
    <property type="component" value="Unassembled WGS sequence"/>
</dbReference>
<dbReference type="Pfam" id="PF00814">
    <property type="entry name" value="TsaD"/>
    <property type="match status" value="1"/>
</dbReference>
<dbReference type="InterPro" id="IPR022496">
    <property type="entry name" value="T6A_TsaB"/>
</dbReference>
<dbReference type="GO" id="GO:0002949">
    <property type="term" value="P:tRNA threonylcarbamoyladenosine modification"/>
    <property type="evidence" value="ECO:0007669"/>
    <property type="project" value="InterPro"/>
</dbReference>
<dbReference type="NCBIfam" id="TIGR03725">
    <property type="entry name" value="T6A_YeaZ"/>
    <property type="match status" value="1"/>
</dbReference>
<dbReference type="Gene3D" id="3.30.420.40">
    <property type="match status" value="2"/>
</dbReference>
<proteinExistence type="predicted"/>
<comment type="caution">
    <text evidence="2">The sequence shown here is derived from an EMBL/GenBank/DDBJ whole genome shotgun (WGS) entry which is preliminary data.</text>
</comment>
<reference evidence="2" key="1">
    <citation type="submission" date="2020-08" db="EMBL/GenBank/DDBJ databases">
        <authorList>
            <person name="Hu Y."/>
            <person name="Nguyen S.V."/>
            <person name="Li F."/>
            <person name="Fanning S."/>
        </authorList>
    </citation>
    <scope>NUCLEOTIDE SEQUENCE</scope>
    <source>
        <strain evidence="2">SYSU D8009</strain>
    </source>
</reference>
<gene>
    <name evidence="2" type="primary">tsaB</name>
    <name evidence="2" type="ORF">H7965_02495</name>
</gene>
<name>A0A9X0QUQ6_9PROT</name>
<sequence>MWILAVDASLARCSAAVLADGVILAQRSEDAGRGHAALLPPMAQAVLDEAGIDAGALDAVTAVVGPGGFTGLRAALALAQGIALGARLPCLGVTTGEALAAALPAGIRATQAVWSVIDNRRGRVILERFAPGADSPLGPPEVVGEADLPPASGPVALVGDAAPTVAAWLAAAGTNAVPTDVRMPEAAAAARVAALRLAGRVPPLAAQPLYVEAPAVRMPTGAAGG</sequence>
<dbReference type="InterPro" id="IPR043129">
    <property type="entry name" value="ATPase_NBD"/>
</dbReference>
<dbReference type="SUPFAM" id="SSF53067">
    <property type="entry name" value="Actin-like ATPase domain"/>
    <property type="match status" value="2"/>
</dbReference>
<feature type="domain" description="Gcp-like" evidence="1">
    <location>
        <begin position="29"/>
        <end position="126"/>
    </location>
</feature>